<organism evidence="2 3">
    <name type="scientific">Phaseolus angularis</name>
    <name type="common">Azuki bean</name>
    <name type="synonym">Vigna angularis</name>
    <dbReference type="NCBI Taxonomy" id="3914"/>
    <lineage>
        <taxon>Eukaryota</taxon>
        <taxon>Viridiplantae</taxon>
        <taxon>Streptophyta</taxon>
        <taxon>Embryophyta</taxon>
        <taxon>Tracheophyta</taxon>
        <taxon>Spermatophyta</taxon>
        <taxon>Magnoliopsida</taxon>
        <taxon>eudicotyledons</taxon>
        <taxon>Gunneridae</taxon>
        <taxon>Pentapetalae</taxon>
        <taxon>rosids</taxon>
        <taxon>fabids</taxon>
        <taxon>Fabales</taxon>
        <taxon>Fabaceae</taxon>
        <taxon>Papilionoideae</taxon>
        <taxon>50 kb inversion clade</taxon>
        <taxon>NPAAA clade</taxon>
        <taxon>indigoferoid/millettioid clade</taxon>
        <taxon>Phaseoleae</taxon>
        <taxon>Vigna</taxon>
    </lineage>
</organism>
<name>A0A8T0K020_PHAAN</name>
<evidence type="ECO:0000313" key="2">
    <source>
        <dbReference type="EMBL" id="KAG2390378.1"/>
    </source>
</evidence>
<dbReference type="SUPFAM" id="SSF81606">
    <property type="entry name" value="PP2C-like"/>
    <property type="match status" value="1"/>
</dbReference>
<proteinExistence type="predicted"/>
<dbReference type="EMBL" id="JABFOF010000007">
    <property type="protein sequence ID" value="KAG2390378.1"/>
    <property type="molecule type" value="Genomic_DNA"/>
</dbReference>
<accession>A0A8T0K020</accession>
<reference evidence="2 3" key="1">
    <citation type="submission" date="2020-05" db="EMBL/GenBank/DDBJ databases">
        <title>Vigna angularis (adzuki bean) Var. LongXiaoDou No. 4 denovo assembly.</title>
        <authorList>
            <person name="Xiang H."/>
        </authorList>
    </citation>
    <scope>NUCLEOTIDE SEQUENCE [LARGE SCALE GENOMIC DNA]</scope>
    <source>
        <tissue evidence="2">Leaf</tissue>
    </source>
</reference>
<evidence type="ECO:0000313" key="3">
    <source>
        <dbReference type="Proteomes" id="UP000743370"/>
    </source>
</evidence>
<protein>
    <submittedName>
        <fullName evidence="2">Protein phosphatase 2C 12</fullName>
    </submittedName>
</protein>
<dbReference type="InterPro" id="IPR036457">
    <property type="entry name" value="PPM-type-like_dom_sf"/>
</dbReference>
<evidence type="ECO:0000256" key="1">
    <source>
        <dbReference type="SAM" id="MobiDB-lite"/>
    </source>
</evidence>
<dbReference type="AlphaFoldDB" id="A0A8T0K020"/>
<dbReference type="Gene3D" id="3.60.40.10">
    <property type="entry name" value="PPM-type phosphatase domain"/>
    <property type="match status" value="1"/>
</dbReference>
<feature type="region of interest" description="Disordered" evidence="1">
    <location>
        <begin position="242"/>
        <end position="261"/>
    </location>
</feature>
<sequence length="261" mass="28323">MAASSEQTVPLSVLLKRELAHEKIENPEIVHGQAGQSKKGEDLTLVKAECQRMVGDGVSTYSVFGLSTGGGRLVICSDGVWDSLPAEVALDCCRGMSPDAAAPHIVKEAVQAKGLRDDTTCIVVDVLPQEKPPVSAPQTKKPVKGMLKSMFRRKSSESSSYNDKDYVEPDVVVELYEEGSAMLSERFHTKYPVCNMFKLFICAVCQVEIKPGEGISIHEGESDSGKFRPWDGPFLCSSCQEKKEAMEGKRSSGRVSSGSDD</sequence>
<dbReference type="Proteomes" id="UP000743370">
    <property type="component" value="Unassembled WGS sequence"/>
</dbReference>
<gene>
    <name evidence="2" type="ORF">HKW66_Vig0222160</name>
</gene>
<comment type="caution">
    <text evidence="2">The sequence shown here is derived from an EMBL/GenBank/DDBJ whole genome shotgun (WGS) entry which is preliminary data.</text>
</comment>